<dbReference type="CDD" id="cd07725">
    <property type="entry name" value="TTHA1429-like_MBL-fold"/>
    <property type="match status" value="1"/>
</dbReference>
<reference evidence="2 3" key="1">
    <citation type="journal article" date="2012" name="J. Bacteriol.">
        <title>Complete genome sequence of strain 1860, a crenarchaeon of the genus pyrobaculum able to grow with various electron acceptors.</title>
        <authorList>
            <person name="Mardanov A.V."/>
            <person name="Gumerov V.M."/>
            <person name="Slobodkina G.B."/>
            <person name="Beletsky A.V."/>
            <person name="Bonch-Osmolovskaya E.A."/>
            <person name="Ravin N.V."/>
            <person name="Skryabin K.G."/>
        </authorList>
    </citation>
    <scope>NUCLEOTIDE SEQUENCE [LARGE SCALE GENOMIC DNA]</scope>
    <source>
        <strain evidence="2 3">1860</strain>
    </source>
</reference>
<dbReference type="GeneID" id="11595508"/>
<dbReference type="AlphaFoldDB" id="G7VCZ3"/>
<dbReference type="eggNOG" id="arCOG00498">
    <property type="taxonomic scope" value="Archaea"/>
</dbReference>
<dbReference type="PANTHER" id="PTHR23131:SF4">
    <property type="entry name" value="METALLO-BETA-LACTAMASE SUPERFAMILY POTEIN"/>
    <property type="match status" value="1"/>
</dbReference>
<proteinExistence type="predicted"/>
<evidence type="ECO:0000259" key="1">
    <source>
        <dbReference type="SMART" id="SM00849"/>
    </source>
</evidence>
<dbReference type="STRING" id="1104324.P186_1253"/>
<dbReference type="SUPFAM" id="SSF56281">
    <property type="entry name" value="Metallo-hydrolase/oxidoreductase"/>
    <property type="match status" value="1"/>
</dbReference>
<evidence type="ECO:0000313" key="2">
    <source>
        <dbReference type="EMBL" id="AET32682.1"/>
    </source>
</evidence>
<evidence type="ECO:0000313" key="3">
    <source>
        <dbReference type="Proteomes" id="UP000005867"/>
    </source>
</evidence>
<dbReference type="InterPro" id="IPR001279">
    <property type="entry name" value="Metallo-B-lactamas"/>
</dbReference>
<sequence>MSFTRLRLPLPGMELGHVNVYLVKCSDGYGLVDVGLATYDSALALLRGLKQLGVRPGEITKVFVTHFHADHITLAQFLAEVSSPDFHIGEGEISRVASSFDDLAKMYAEEYKRHGAPAEVAEAFLKVHPMSRFRKSFEDVWRLQWRSVRDDEGLDCGLRAISTPGHTPGHTVYAAAHGIFTGDHVLPKITPNISWYPIPGFNPLKEYLKSLKKVATNKRGYPAHGDEIGNLALRTEELVRHHEERLREVMAVLREPMTTYQVAQKISWDAGPFEQFDVYNKIFAIGEAYSHLLYLEEAGLVRRVEKDKVYWLPAERRDNLQNIPLP</sequence>
<dbReference type="Pfam" id="PF00753">
    <property type="entry name" value="Lactamase_B"/>
    <property type="match status" value="1"/>
</dbReference>
<accession>G7VCZ3</accession>
<dbReference type="HOGENOM" id="CLU_048478_0_0_2"/>
<feature type="domain" description="Metallo-beta-lactamase" evidence="1">
    <location>
        <begin position="17"/>
        <end position="224"/>
    </location>
</feature>
<dbReference type="InterPro" id="IPR036866">
    <property type="entry name" value="RibonucZ/Hydroxyglut_hydro"/>
</dbReference>
<gene>
    <name evidence="2" type="ORF">P186_1253</name>
</gene>
<dbReference type="Proteomes" id="UP000005867">
    <property type="component" value="Chromosome"/>
</dbReference>
<dbReference type="BioCyc" id="PSP1104324:GJSN-1225-MONOMER"/>
<dbReference type="InterPro" id="IPR050662">
    <property type="entry name" value="Sec-metab_biosynth-thioest"/>
</dbReference>
<organism evidence="2 3">
    <name type="scientific">Pyrobaculum ferrireducens</name>
    <dbReference type="NCBI Taxonomy" id="1104324"/>
    <lineage>
        <taxon>Archaea</taxon>
        <taxon>Thermoproteota</taxon>
        <taxon>Thermoprotei</taxon>
        <taxon>Thermoproteales</taxon>
        <taxon>Thermoproteaceae</taxon>
        <taxon>Pyrobaculum</taxon>
    </lineage>
</organism>
<dbReference type="Gene3D" id="3.60.15.10">
    <property type="entry name" value="Ribonuclease Z/Hydroxyacylglutathione hydrolase-like"/>
    <property type="match status" value="1"/>
</dbReference>
<dbReference type="Gene3D" id="1.10.10.10">
    <property type="entry name" value="Winged helix-like DNA-binding domain superfamily/Winged helix DNA-binding domain"/>
    <property type="match status" value="1"/>
</dbReference>
<dbReference type="PANTHER" id="PTHR23131">
    <property type="entry name" value="ENDORIBONUCLEASE LACTB2"/>
    <property type="match status" value="1"/>
</dbReference>
<protein>
    <submittedName>
        <fullName evidence="2">Beta-lactamase-like protein</fullName>
    </submittedName>
</protein>
<dbReference type="KEGG" id="pyr:P186_1253"/>
<dbReference type="InterPro" id="IPR036388">
    <property type="entry name" value="WH-like_DNA-bd_sf"/>
</dbReference>
<dbReference type="RefSeq" id="WP_014288510.1">
    <property type="nucleotide sequence ID" value="NC_016645.1"/>
</dbReference>
<name>G7VCZ3_9CREN</name>
<dbReference type="OrthoDB" id="197151at2157"/>
<dbReference type="SMART" id="SM00849">
    <property type="entry name" value="Lactamase_B"/>
    <property type="match status" value="1"/>
</dbReference>
<dbReference type="EMBL" id="CP003098">
    <property type="protein sequence ID" value="AET32682.1"/>
    <property type="molecule type" value="Genomic_DNA"/>
</dbReference>
<keyword evidence="3" id="KW-1185">Reference proteome</keyword>